<keyword evidence="3" id="KW-1185">Reference proteome</keyword>
<evidence type="ECO:0000313" key="3">
    <source>
        <dbReference type="Proteomes" id="UP001221757"/>
    </source>
</evidence>
<comment type="caution">
    <text evidence="2">The sequence shown here is derived from an EMBL/GenBank/DDBJ whole genome shotgun (WGS) entry which is preliminary data.</text>
</comment>
<reference evidence="2" key="1">
    <citation type="submission" date="2023-03" db="EMBL/GenBank/DDBJ databases">
        <title>Massive genome expansion in bonnet fungi (Mycena s.s.) driven by repeated elements and novel gene families across ecological guilds.</title>
        <authorList>
            <consortium name="Lawrence Berkeley National Laboratory"/>
            <person name="Harder C.B."/>
            <person name="Miyauchi S."/>
            <person name="Viragh M."/>
            <person name="Kuo A."/>
            <person name="Thoen E."/>
            <person name="Andreopoulos B."/>
            <person name="Lu D."/>
            <person name="Skrede I."/>
            <person name="Drula E."/>
            <person name="Henrissat B."/>
            <person name="Morin E."/>
            <person name="Kohler A."/>
            <person name="Barry K."/>
            <person name="LaButti K."/>
            <person name="Morin E."/>
            <person name="Salamov A."/>
            <person name="Lipzen A."/>
            <person name="Mereny Z."/>
            <person name="Hegedus B."/>
            <person name="Baldrian P."/>
            <person name="Stursova M."/>
            <person name="Weitz H."/>
            <person name="Taylor A."/>
            <person name="Grigoriev I.V."/>
            <person name="Nagy L.G."/>
            <person name="Martin F."/>
            <person name="Kauserud H."/>
        </authorList>
    </citation>
    <scope>NUCLEOTIDE SEQUENCE</scope>
    <source>
        <strain evidence="2">CBHHK067</strain>
    </source>
</reference>
<keyword evidence="1" id="KW-0812">Transmembrane</keyword>
<name>A0AAD7FVT6_MYCRO</name>
<dbReference type="Proteomes" id="UP001221757">
    <property type="component" value="Unassembled WGS sequence"/>
</dbReference>
<organism evidence="2 3">
    <name type="scientific">Mycena rosella</name>
    <name type="common">Pink bonnet</name>
    <name type="synonym">Agaricus rosellus</name>
    <dbReference type="NCBI Taxonomy" id="1033263"/>
    <lineage>
        <taxon>Eukaryota</taxon>
        <taxon>Fungi</taxon>
        <taxon>Dikarya</taxon>
        <taxon>Basidiomycota</taxon>
        <taxon>Agaricomycotina</taxon>
        <taxon>Agaricomycetes</taxon>
        <taxon>Agaricomycetidae</taxon>
        <taxon>Agaricales</taxon>
        <taxon>Marasmiineae</taxon>
        <taxon>Mycenaceae</taxon>
        <taxon>Mycena</taxon>
    </lineage>
</organism>
<protein>
    <submittedName>
        <fullName evidence="2">Uncharacterized protein</fullName>
    </submittedName>
</protein>
<dbReference type="EMBL" id="JARKIE010000439">
    <property type="protein sequence ID" value="KAJ7639896.1"/>
    <property type="molecule type" value="Genomic_DNA"/>
</dbReference>
<feature type="transmembrane region" description="Helical" evidence="1">
    <location>
        <begin position="31"/>
        <end position="50"/>
    </location>
</feature>
<dbReference type="AlphaFoldDB" id="A0AAD7FVT6"/>
<gene>
    <name evidence="2" type="ORF">B0H17DRAFT_1216789</name>
</gene>
<keyword evidence="1" id="KW-1133">Transmembrane helix</keyword>
<proteinExistence type="predicted"/>
<evidence type="ECO:0000313" key="2">
    <source>
        <dbReference type="EMBL" id="KAJ7639896.1"/>
    </source>
</evidence>
<sequence>MLAPAVLHVQESHKLLKCAAAPSDSDPSTLFISWLLGFMLACCLGIFAVLDQALSCFKLHEPRFAVVPVVHQLHASQSDSPQHRICIESTTVATASDPSKPSPSSHAILLDPRPQIPLHAIRCAKPPLCHHITFAAIWQYTALSPPPRLPLPEPQSHPFRRFTPRQFLSHLKPPRCSFPFPFIALAPPRSPRGAAVCRGFDVSSSGSAVCGIQRGGFLYALLLHEALVIGSRTPYGQFFAVSDVKVIRVGISITLVAQRCIRTRATTPSYEPPHGTRQKLLITPL</sequence>
<keyword evidence="1" id="KW-0472">Membrane</keyword>
<accession>A0AAD7FVT6</accession>
<evidence type="ECO:0000256" key="1">
    <source>
        <dbReference type="SAM" id="Phobius"/>
    </source>
</evidence>